<dbReference type="GO" id="GO:0003677">
    <property type="term" value="F:DNA binding"/>
    <property type="evidence" value="ECO:0007669"/>
    <property type="project" value="InterPro"/>
</dbReference>
<dbReference type="FunFam" id="3.40.50.300:FF:000309">
    <property type="entry name" value="ABC transporter ATP-binding protein"/>
    <property type="match status" value="1"/>
</dbReference>
<keyword evidence="2" id="KW-0547">Nucleotide-binding</keyword>
<dbReference type="RefSeq" id="WP_025657384.1">
    <property type="nucleotide sequence ID" value="NZ_QVIA01000009.1"/>
</dbReference>
<gene>
    <name evidence="7" type="ORF">DWX41_10155</name>
</gene>
<keyword evidence="1" id="KW-0677">Repeat</keyword>
<dbReference type="InterPro" id="IPR003593">
    <property type="entry name" value="AAA+_ATPase"/>
</dbReference>
<dbReference type="PANTHER" id="PTHR42855">
    <property type="entry name" value="ABC TRANSPORTER ATP-BINDING SUBUNIT"/>
    <property type="match status" value="1"/>
</dbReference>
<dbReference type="InterPro" id="IPR032781">
    <property type="entry name" value="ABC_tran_Xtn"/>
</dbReference>
<evidence type="ECO:0000256" key="1">
    <source>
        <dbReference type="ARBA" id="ARBA00022737"/>
    </source>
</evidence>
<feature type="compositionally biased region" description="Basic and acidic residues" evidence="5">
    <location>
        <begin position="567"/>
        <end position="583"/>
    </location>
</feature>
<dbReference type="InterPro" id="IPR051309">
    <property type="entry name" value="ABCF_ATPase"/>
</dbReference>
<dbReference type="AlphaFoldDB" id="A0A3E2WWU1"/>
<dbReference type="Pfam" id="PF00005">
    <property type="entry name" value="ABC_tran"/>
    <property type="match status" value="2"/>
</dbReference>
<evidence type="ECO:0000256" key="5">
    <source>
        <dbReference type="SAM" id="MobiDB-lite"/>
    </source>
</evidence>
<dbReference type="Proteomes" id="UP000261111">
    <property type="component" value="Unassembled WGS sequence"/>
</dbReference>
<dbReference type="FunFam" id="3.40.50.300:FF:000011">
    <property type="entry name" value="Putative ABC transporter ATP-binding component"/>
    <property type="match status" value="1"/>
</dbReference>
<dbReference type="Gene3D" id="3.40.50.300">
    <property type="entry name" value="P-loop containing nucleotide triphosphate hydrolases"/>
    <property type="match status" value="2"/>
</dbReference>
<name>A0A3E2WWU1_9FIRM</name>
<dbReference type="Gene3D" id="1.10.287.380">
    <property type="entry name" value="Valyl-tRNA synthetase, C-terminal domain"/>
    <property type="match status" value="1"/>
</dbReference>
<comment type="caution">
    <text evidence="7">The sequence shown here is derived from an EMBL/GenBank/DDBJ whole genome shotgun (WGS) entry which is preliminary data.</text>
</comment>
<dbReference type="NCBIfam" id="NF000355">
    <property type="entry name" value="ribo_prot_ABC_F"/>
    <property type="match status" value="1"/>
</dbReference>
<feature type="coiled-coil region" evidence="4">
    <location>
        <begin position="86"/>
        <end position="113"/>
    </location>
</feature>
<feature type="region of interest" description="Disordered" evidence="5">
    <location>
        <begin position="544"/>
        <end position="583"/>
    </location>
</feature>
<keyword evidence="4" id="KW-0175">Coiled coil</keyword>
<evidence type="ECO:0000259" key="6">
    <source>
        <dbReference type="PROSITE" id="PS50893"/>
    </source>
</evidence>
<dbReference type="SUPFAM" id="SSF52540">
    <property type="entry name" value="P-loop containing nucleoside triphosphate hydrolases"/>
    <property type="match status" value="2"/>
</dbReference>
<accession>A0A3E2WWU1</accession>
<dbReference type="InterPro" id="IPR037118">
    <property type="entry name" value="Val-tRNA_synth_C_sf"/>
</dbReference>
<dbReference type="InterPro" id="IPR017871">
    <property type="entry name" value="ABC_transporter-like_CS"/>
</dbReference>
<dbReference type="Pfam" id="PF12848">
    <property type="entry name" value="ABC_tran_Xtn"/>
    <property type="match status" value="1"/>
</dbReference>
<organism evidence="7 8">
    <name type="scientific">Hungatella hathewayi</name>
    <dbReference type="NCBI Taxonomy" id="154046"/>
    <lineage>
        <taxon>Bacteria</taxon>
        <taxon>Bacillati</taxon>
        <taxon>Bacillota</taxon>
        <taxon>Clostridia</taxon>
        <taxon>Lachnospirales</taxon>
        <taxon>Lachnospiraceae</taxon>
        <taxon>Hungatella</taxon>
    </lineage>
</organism>
<dbReference type="InterPro" id="IPR032524">
    <property type="entry name" value="ABC_tran_C"/>
</dbReference>
<evidence type="ECO:0000313" key="8">
    <source>
        <dbReference type="Proteomes" id="UP000261111"/>
    </source>
</evidence>
<dbReference type="GeneID" id="93334265"/>
<dbReference type="GO" id="GO:0016887">
    <property type="term" value="F:ATP hydrolysis activity"/>
    <property type="evidence" value="ECO:0007669"/>
    <property type="project" value="InterPro"/>
</dbReference>
<evidence type="ECO:0000256" key="2">
    <source>
        <dbReference type="ARBA" id="ARBA00022741"/>
    </source>
</evidence>
<proteinExistence type="predicted"/>
<dbReference type="PANTHER" id="PTHR42855:SF2">
    <property type="entry name" value="DRUG RESISTANCE ABC TRANSPORTER,ATP-BINDING PROTEIN"/>
    <property type="match status" value="1"/>
</dbReference>
<dbReference type="PROSITE" id="PS50893">
    <property type="entry name" value="ABC_TRANSPORTER_2"/>
    <property type="match status" value="2"/>
</dbReference>
<feature type="domain" description="ABC transporter" evidence="6">
    <location>
        <begin position="328"/>
        <end position="541"/>
    </location>
</feature>
<protein>
    <submittedName>
        <fullName evidence="7">ABC transporter ATP-binding protein</fullName>
    </submittedName>
</protein>
<evidence type="ECO:0000256" key="4">
    <source>
        <dbReference type="SAM" id="Coils"/>
    </source>
</evidence>
<reference evidence="7 8" key="1">
    <citation type="submission" date="2018-08" db="EMBL/GenBank/DDBJ databases">
        <title>A genome reference for cultivated species of the human gut microbiota.</title>
        <authorList>
            <person name="Zou Y."/>
            <person name="Xue W."/>
            <person name="Luo G."/>
        </authorList>
    </citation>
    <scope>NUCLEOTIDE SEQUENCE [LARGE SCALE GENOMIC DNA]</scope>
    <source>
        <strain evidence="7 8">AF19-21</strain>
    </source>
</reference>
<evidence type="ECO:0000313" key="7">
    <source>
        <dbReference type="EMBL" id="RGC32411.1"/>
    </source>
</evidence>
<dbReference type="PROSITE" id="PS00211">
    <property type="entry name" value="ABC_TRANSPORTER_1"/>
    <property type="match status" value="1"/>
</dbReference>
<dbReference type="Pfam" id="PF16326">
    <property type="entry name" value="ABC_tran_CTD"/>
    <property type="match status" value="1"/>
</dbReference>
<dbReference type="SMART" id="SM00382">
    <property type="entry name" value="AAA"/>
    <property type="match status" value="2"/>
</dbReference>
<dbReference type="CDD" id="cd03221">
    <property type="entry name" value="ABCF_EF-3"/>
    <property type="match status" value="2"/>
</dbReference>
<keyword evidence="3 7" id="KW-0067">ATP-binding</keyword>
<dbReference type="InterPro" id="IPR027417">
    <property type="entry name" value="P-loop_NTPase"/>
</dbReference>
<dbReference type="EMBL" id="QVIA01000009">
    <property type="protein sequence ID" value="RGC32411.1"/>
    <property type="molecule type" value="Genomic_DNA"/>
</dbReference>
<feature type="domain" description="ABC transporter" evidence="6">
    <location>
        <begin position="3"/>
        <end position="258"/>
    </location>
</feature>
<sequence length="641" mass="72687">MILACHNLNKAFGGQVIVRDGSFHIEDREKAALVGVNGAGKSTILKMIVKEEPVDSGEIVVTKGKTLGYLAQQQKLEGGRSIYEEVKTAKADIIELENQIRAIEKELKSLSGEALQSRLDTYHRMMSSFEAQNGYAYESELTGVLKGLGFQEEDFDKKTDTLSGGQKTRVSLGKLLLTKPDILLLDEPTNHLDLNSITWLETYLLNYPGAVFIVSHDRFFLNRVVTKVVEIEHGTVRMYAGNYKAYADKKQQIRDAMMKEYLNQQREIKHQEAVIEKLRSFNREKSIKRAESREKLLDKMTLVDKPQEAAKEIHFSLEPSCLSGNDVLSVEGLSKSFDSQTLFTDISFDIRRGEHVAVIGDNGTGKTTLLKIINQVVPPDTGSFTLGSKVRIGYYDQEHHVLHDQKNIFDEISDDYPTLNNTQIRNTLAAFQFTGDDVYKLIGDLSGGEKGRVSLAKLMLSEANFLILDEPTNHLDITSKEILEKAVNDYTGTVLYVSHDRYFINQTATRILELVNQTFVNYIGNYDYYLEKKEELTAVYTSPAARGTDNSGIPKESVSDAKLSWQEQKEQQARERKRQNELKKTEERITVLEERNEEIDELMTHEDVYSNSVKCQELAAEKASNEGELEILYEKWEELAE</sequence>
<evidence type="ECO:0000256" key="3">
    <source>
        <dbReference type="ARBA" id="ARBA00022840"/>
    </source>
</evidence>
<dbReference type="InterPro" id="IPR003439">
    <property type="entry name" value="ABC_transporter-like_ATP-bd"/>
</dbReference>
<dbReference type="GO" id="GO:0005524">
    <property type="term" value="F:ATP binding"/>
    <property type="evidence" value="ECO:0007669"/>
    <property type="project" value="UniProtKB-KW"/>
</dbReference>